<organism evidence="2 3">
    <name type="scientific">Fluctibacter corallii</name>
    <dbReference type="NCBI Taxonomy" id="2984329"/>
    <lineage>
        <taxon>Bacteria</taxon>
        <taxon>Pseudomonadati</taxon>
        <taxon>Pseudomonadota</taxon>
        <taxon>Gammaproteobacteria</taxon>
        <taxon>Alteromonadales</taxon>
        <taxon>Alteromonadaceae</taxon>
        <taxon>Fluctibacter</taxon>
    </lineage>
</organism>
<evidence type="ECO:0000313" key="2">
    <source>
        <dbReference type="EMBL" id="MCV2884923.1"/>
    </source>
</evidence>
<gene>
    <name evidence="2" type="primary">ampE</name>
    <name evidence="2" type="ORF">OE749_09465</name>
</gene>
<keyword evidence="1" id="KW-0812">Transmembrane</keyword>
<protein>
    <submittedName>
        <fullName evidence="2">Beta-lactamase regulator AmpE</fullName>
    </submittedName>
</protein>
<dbReference type="InterPro" id="IPR052966">
    <property type="entry name" value="Beta-lactamase_Reg"/>
</dbReference>
<dbReference type="PANTHER" id="PTHR38684:SF1">
    <property type="entry name" value="PROTEIN AMPE"/>
    <property type="match status" value="1"/>
</dbReference>
<feature type="transmembrane region" description="Helical" evidence="1">
    <location>
        <begin position="138"/>
        <end position="160"/>
    </location>
</feature>
<keyword evidence="1" id="KW-1133">Transmembrane helix</keyword>
<dbReference type="PANTHER" id="PTHR38684">
    <property type="entry name" value="PROTEIN AMPE"/>
    <property type="match status" value="1"/>
</dbReference>
<name>A0ABT3A8J0_9ALTE</name>
<dbReference type="EMBL" id="JAOWKX010000004">
    <property type="protein sequence ID" value="MCV2884923.1"/>
    <property type="molecule type" value="Genomic_DNA"/>
</dbReference>
<feature type="transmembrane region" description="Helical" evidence="1">
    <location>
        <begin position="49"/>
        <end position="66"/>
    </location>
</feature>
<evidence type="ECO:0000313" key="3">
    <source>
        <dbReference type="Proteomes" id="UP001652504"/>
    </source>
</evidence>
<dbReference type="RefSeq" id="WP_263712203.1">
    <property type="nucleotide sequence ID" value="NZ_JAOWKX010000004.1"/>
</dbReference>
<evidence type="ECO:0000256" key="1">
    <source>
        <dbReference type="SAM" id="Phobius"/>
    </source>
</evidence>
<dbReference type="Proteomes" id="UP001652504">
    <property type="component" value="Unassembled WGS sequence"/>
</dbReference>
<dbReference type="Pfam" id="PF17113">
    <property type="entry name" value="AmpE"/>
    <property type="match status" value="1"/>
</dbReference>
<feature type="transmembrane region" description="Helical" evidence="1">
    <location>
        <begin position="73"/>
        <end position="93"/>
    </location>
</feature>
<feature type="transmembrane region" description="Helical" evidence="1">
    <location>
        <begin position="257"/>
        <end position="273"/>
    </location>
</feature>
<proteinExistence type="predicted"/>
<comment type="caution">
    <text evidence="2">The sequence shown here is derived from an EMBL/GenBank/DDBJ whole genome shotgun (WGS) entry which is preliminary data.</text>
</comment>
<keyword evidence="1" id="KW-0472">Membrane</keyword>
<reference evidence="2 3" key="1">
    <citation type="submission" date="2022-10" db="EMBL/GenBank/DDBJ databases">
        <title>Aestuariibacter sp. AA17 isolated from Montipora capitata coral fragment.</title>
        <authorList>
            <person name="Emsley S.A."/>
            <person name="Pfannmuller K.M."/>
            <person name="Loughran R.M."/>
            <person name="Shlafstein M."/>
            <person name="Papke E."/>
            <person name="Saw J.H."/>
            <person name="Ushijima B."/>
            <person name="Videau P."/>
        </authorList>
    </citation>
    <scope>NUCLEOTIDE SEQUENCE [LARGE SCALE GENOMIC DNA]</scope>
    <source>
        <strain evidence="2 3">AA17</strain>
    </source>
</reference>
<dbReference type="InterPro" id="IPR031347">
    <property type="entry name" value="AmpE"/>
</dbReference>
<dbReference type="NCBIfam" id="NF008219">
    <property type="entry name" value="PRK10987.1"/>
    <property type="match status" value="1"/>
</dbReference>
<sequence length="274" mass="30746">MTLISLLFVLSIERVTTKTRAWQAEHYIQRYVSLFEKRLTSPPEHSQSWIVWLILCVPAILTYGLMVSLGQGFLTFVISTLILMLCIGCPALREAYKCYLQAANRGDMQACSMYEDEMGHHDDAITFGENLVWLNYQYYAAIVIWFAAFGAAGAVLYATIRGVHEYLVTIHSDYVRSSSTVKHVADWVPVRITALGFLLVGHFSRALPVWLGYLVDPSIKAKTLLAKVSKASEDIEPHDSDCTEEPCTLVKLAKRNVMFLMAVISVLTLSGWLA</sequence>
<keyword evidence="3" id="KW-1185">Reference proteome</keyword>
<accession>A0ABT3A8J0</accession>